<dbReference type="HOGENOM" id="CLU_063344_2_0_1"/>
<dbReference type="Gramene" id="PGSC0003DMT400089315">
    <property type="protein sequence ID" value="PGSC0003DMT400089315"/>
    <property type="gene ID" value="PGSC0003DMG400038886"/>
</dbReference>
<feature type="region of interest" description="Disordered" evidence="1">
    <location>
        <begin position="153"/>
        <end position="173"/>
    </location>
</feature>
<reference evidence="3" key="1">
    <citation type="journal article" date="2011" name="Nature">
        <title>Genome sequence and analysis of the tuber crop potato.</title>
        <authorList>
            <consortium name="The Potato Genome Sequencing Consortium"/>
        </authorList>
    </citation>
    <scope>NUCLEOTIDE SEQUENCE [LARGE SCALE GENOMIC DNA]</scope>
    <source>
        <strain evidence="3">cv. DM1-3 516 R44</strain>
    </source>
</reference>
<evidence type="ECO:0000313" key="2">
    <source>
        <dbReference type="EnsemblPlants" id="PGSC0003DMT400089315"/>
    </source>
</evidence>
<dbReference type="PaxDb" id="4113-PGSC0003DMT400089315"/>
<evidence type="ECO:0000256" key="1">
    <source>
        <dbReference type="SAM" id="MobiDB-lite"/>
    </source>
</evidence>
<proteinExistence type="predicted"/>
<keyword evidence="3" id="KW-1185">Reference proteome</keyword>
<protein>
    <submittedName>
        <fullName evidence="2">Uncharacterized protein</fullName>
    </submittedName>
</protein>
<name>M1DHX3_SOLTU</name>
<dbReference type="Proteomes" id="UP000011115">
    <property type="component" value="Unassembled WGS sequence"/>
</dbReference>
<evidence type="ECO:0000313" key="3">
    <source>
        <dbReference type="Proteomes" id="UP000011115"/>
    </source>
</evidence>
<dbReference type="AlphaFoldDB" id="M1DHX3"/>
<dbReference type="InParanoid" id="M1DHX3"/>
<reference evidence="2" key="2">
    <citation type="submission" date="2015-06" db="UniProtKB">
        <authorList>
            <consortium name="EnsemblPlants"/>
        </authorList>
    </citation>
    <scope>IDENTIFICATION</scope>
    <source>
        <strain evidence="2">DM1-3 516 R44</strain>
    </source>
</reference>
<sequence length="173" mass="20265">MESRDLQILDSGEIEVDPTLLNSFVVAIIENKDGYESGDNDIELQQILFYSAQFHSDIDSIMPVDFLMRVRDVIRLTDVLASPIVIVFPFMDCMGTMVDDLREFLIRACPECWRLFCVNCKCLHLGMTCENYQFSRQLNLLYWQHHYGGYHDELEEDEEEEEEDEDDDDEEGE</sequence>
<dbReference type="EnsemblPlants" id="PGSC0003DMT400089315">
    <property type="protein sequence ID" value="PGSC0003DMT400089315"/>
    <property type="gene ID" value="PGSC0003DMG400038886"/>
</dbReference>
<accession>M1DHX3</accession>
<organism evidence="2 3">
    <name type="scientific">Solanum tuberosum</name>
    <name type="common">Potato</name>
    <dbReference type="NCBI Taxonomy" id="4113"/>
    <lineage>
        <taxon>Eukaryota</taxon>
        <taxon>Viridiplantae</taxon>
        <taxon>Streptophyta</taxon>
        <taxon>Embryophyta</taxon>
        <taxon>Tracheophyta</taxon>
        <taxon>Spermatophyta</taxon>
        <taxon>Magnoliopsida</taxon>
        <taxon>eudicotyledons</taxon>
        <taxon>Gunneridae</taxon>
        <taxon>Pentapetalae</taxon>
        <taxon>asterids</taxon>
        <taxon>lamiids</taxon>
        <taxon>Solanales</taxon>
        <taxon>Solanaceae</taxon>
        <taxon>Solanoideae</taxon>
        <taxon>Solaneae</taxon>
        <taxon>Solanum</taxon>
    </lineage>
</organism>